<proteinExistence type="inferred from homology"/>
<keyword evidence="3" id="KW-0472">Membrane</keyword>
<dbReference type="Pfam" id="PF25917">
    <property type="entry name" value="BSH_RND"/>
    <property type="match status" value="1"/>
</dbReference>
<feature type="domain" description="Multidrug resistance protein MdtA-like barrel-sandwich hybrid" evidence="5">
    <location>
        <begin position="110"/>
        <end position="241"/>
    </location>
</feature>
<dbReference type="PANTHER" id="PTHR30469:SF37">
    <property type="entry name" value="RAGD PROTEIN"/>
    <property type="match status" value="1"/>
</dbReference>
<dbReference type="InterPro" id="IPR058792">
    <property type="entry name" value="Beta-barrel_RND_2"/>
</dbReference>
<feature type="transmembrane region" description="Helical" evidence="3">
    <location>
        <begin position="43"/>
        <end position="64"/>
    </location>
</feature>
<dbReference type="Gene3D" id="2.40.30.170">
    <property type="match status" value="1"/>
</dbReference>
<dbReference type="Proteomes" id="UP000280434">
    <property type="component" value="Unassembled WGS sequence"/>
</dbReference>
<comment type="similarity">
    <text evidence="1">Belongs to the membrane fusion protein (MFP) (TC 8.A.1) family.</text>
</comment>
<dbReference type="Gene3D" id="2.40.420.20">
    <property type="match status" value="1"/>
</dbReference>
<dbReference type="GO" id="GO:0015562">
    <property type="term" value="F:efflux transmembrane transporter activity"/>
    <property type="evidence" value="ECO:0007669"/>
    <property type="project" value="TreeGrafter"/>
</dbReference>
<feature type="domain" description="YknX-like C-terminal permuted SH3-like" evidence="7">
    <location>
        <begin position="338"/>
        <end position="405"/>
    </location>
</feature>
<evidence type="ECO:0000259" key="7">
    <source>
        <dbReference type="Pfam" id="PF25989"/>
    </source>
</evidence>
<dbReference type="OrthoDB" id="9806939at2"/>
<dbReference type="Gene3D" id="2.40.50.100">
    <property type="match status" value="1"/>
</dbReference>
<dbReference type="InterPro" id="IPR058624">
    <property type="entry name" value="MdtA-like_HH"/>
</dbReference>
<dbReference type="SUPFAM" id="SSF111369">
    <property type="entry name" value="HlyD-like secretion proteins"/>
    <property type="match status" value="1"/>
</dbReference>
<dbReference type="GO" id="GO:1990281">
    <property type="term" value="C:efflux pump complex"/>
    <property type="evidence" value="ECO:0007669"/>
    <property type="project" value="TreeGrafter"/>
</dbReference>
<keyword evidence="9" id="KW-1185">Reference proteome</keyword>
<dbReference type="NCBIfam" id="TIGR01730">
    <property type="entry name" value="RND_mfp"/>
    <property type="match status" value="1"/>
</dbReference>
<dbReference type="PANTHER" id="PTHR30469">
    <property type="entry name" value="MULTIDRUG RESISTANCE PROTEIN MDTA"/>
    <property type="match status" value="1"/>
</dbReference>
<protein>
    <submittedName>
        <fullName evidence="8">Efflux RND transporter periplasmic adaptor subunit</fullName>
    </submittedName>
</protein>
<evidence type="ECO:0000256" key="2">
    <source>
        <dbReference type="SAM" id="MobiDB-lite"/>
    </source>
</evidence>
<organism evidence="8 9">
    <name type="scientific">Trinickia fusca</name>
    <dbReference type="NCBI Taxonomy" id="2419777"/>
    <lineage>
        <taxon>Bacteria</taxon>
        <taxon>Pseudomonadati</taxon>
        <taxon>Pseudomonadota</taxon>
        <taxon>Betaproteobacteria</taxon>
        <taxon>Burkholderiales</taxon>
        <taxon>Burkholderiaceae</taxon>
        <taxon>Trinickia</taxon>
    </lineage>
</organism>
<keyword evidence="3" id="KW-1133">Transmembrane helix</keyword>
<evidence type="ECO:0000313" key="9">
    <source>
        <dbReference type="Proteomes" id="UP000280434"/>
    </source>
</evidence>
<sequence>MDDSLESVNAERLHAASDASRTSPEGSAMPLPSQDTVRRRLRVAAMLIAVVLVVLTARTVVVGIERTHALADASASNQREYVYVVKPTLPRHGDALVLPGTLRGAVESPIYARANGYVKHWYADIGTRVREGQLLAELDTPEIDQELAQALAQRRQANVTLGLAKSSLTRWRELRAHDAVSQQELDERSSAYDEAAASFAAADANVKRLGELESFKRIVAPFGGVVTRRNVDVGDLVDAGNGGTRRALFALAQTDPLRVYVDVPQAYAQGMAPGAHVVVTQAELARRSFAGTVTHTAQAIDVTTRSMQVEVTLPNRDGALMPGAYVQVAFADTAHARLQVPGNALLFRAEGPRVAVVGADGRVHLQPVVIARDLGQSLEIESGLTPKDQVIVNPGDSLADGDKVIAAPAPTKGHA</sequence>
<evidence type="ECO:0000256" key="1">
    <source>
        <dbReference type="ARBA" id="ARBA00009477"/>
    </source>
</evidence>
<dbReference type="Pfam" id="PF25876">
    <property type="entry name" value="HH_MFP_RND"/>
    <property type="match status" value="1"/>
</dbReference>
<evidence type="ECO:0000259" key="6">
    <source>
        <dbReference type="Pfam" id="PF25954"/>
    </source>
</evidence>
<gene>
    <name evidence="8" type="ORF">D7S89_07995</name>
</gene>
<dbReference type="Gene3D" id="1.10.287.470">
    <property type="entry name" value="Helix hairpin bin"/>
    <property type="match status" value="1"/>
</dbReference>
<feature type="region of interest" description="Disordered" evidence="2">
    <location>
        <begin position="1"/>
        <end position="33"/>
    </location>
</feature>
<evidence type="ECO:0000259" key="4">
    <source>
        <dbReference type="Pfam" id="PF25876"/>
    </source>
</evidence>
<dbReference type="Pfam" id="PF25989">
    <property type="entry name" value="YknX_C"/>
    <property type="match status" value="1"/>
</dbReference>
<comment type="caution">
    <text evidence="8">The sequence shown here is derived from an EMBL/GenBank/DDBJ whole genome shotgun (WGS) entry which is preliminary data.</text>
</comment>
<dbReference type="AlphaFoldDB" id="A0A494XJT2"/>
<feature type="domain" description="CusB-like beta-barrel" evidence="6">
    <location>
        <begin position="260"/>
        <end position="332"/>
    </location>
</feature>
<keyword evidence="3" id="KW-0812">Transmembrane</keyword>
<dbReference type="FunFam" id="2.40.30.170:FF:000010">
    <property type="entry name" value="Efflux RND transporter periplasmic adaptor subunit"/>
    <property type="match status" value="1"/>
</dbReference>
<evidence type="ECO:0000313" key="8">
    <source>
        <dbReference type="EMBL" id="RKP50985.1"/>
    </source>
</evidence>
<name>A0A494XJT2_9BURK</name>
<dbReference type="InterPro" id="IPR058637">
    <property type="entry name" value="YknX-like_C"/>
</dbReference>
<evidence type="ECO:0000256" key="3">
    <source>
        <dbReference type="SAM" id="Phobius"/>
    </source>
</evidence>
<dbReference type="Pfam" id="PF25954">
    <property type="entry name" value="Beta-barrel_RND_2"/>
    <property type="match status" value="1"/>
</dbReference>
<accession>A0A494XJT2</accession>
<evidence type="ECO:0000259" key="5">
    <source>
        <dbReference type="Pfam" id="PF25917"/>
    </source>
</evidence>
<dbReference type="InterPro" id="IPR058625">
    <property type="entry name" value="MdtA-like_BSH"/>
</dbReference>
<dbReference type="RefSeq" id="WP_121277069.1">
    <property type="nucleotide sequence ID" value="NZ_RBZV01000002.1"/>
</dbReference>
<feature type="domain" description="Multidrug resistance protein MdtA-like alpha-helical hairpin" evidence="4">
    <location>
        <begin position="146"/>
        <end position="207"/>
    </location>
</feature>
<dbReference type="InterPro" id="IPR006143">
    <property type="entry name" value="RND_pump_MFP"/>
</dbReference>
<dbReference type="EMBL" id="RBZV01000002">
    <property type="protein sequence ID" value="RKP50985.1"/>
    <property type="molecule type" value="Genomic_DNA"/>
</dbReference>
<reference evidence="8 9" key="1">
    <citation type="submission" date="2018-10" db="EMBL/GenBank/DDBJ databases">
        <title>Paraburkholderia sp. 7MK8-2, isolated from soil.</title>
        <authorList>
            <person name="Gao Z.-H."/>
            <person name="Qiu L.-H."/>
        </authorList>
    </citation>
    <scope>NUCLEOTIDE SEQUENCE [LARGE SCALE GENOMIC DNA]</scope>
    <source>
        <strain evidence="8 9">7MK8-2</strain>
    </source>
</reference>